<keyword evidence="1" id="KW-0175">Coiled coil</keyword>
<feature type="compositionally biased region" description="Gly residues" evidence="2">
    <location>
        <begin position="157"/>
        <end position="168"/>
    </location>
</feature>
<evidence type="ECO:0000256" key="1">
    <source>
        <dbReference type="SAM" id="Coils"/>
    </source>
</evidence>
<keyword evidence="4" id="KW-1185">Reference proteome</keyword>
<evidence type="ECO:0000313" key="3">
    <source>
        <dbReference type="EMBL" id="KAI3429356.1"/>
    </source>
</evidence>
<feature type="region of interest" description="Disordered" evidence="2">
    <location>
        <begin position="139"/>
        <end position="174"/>
    </location>
</feature>
<name>A0A9D4TLU3_CHLVU</name>
<evidence type="ECO:0000313" key="4">
    <source>
        <dbReference type="Proteomes" id="UP001055712"/>
    </source>
</evidence>
<reference evidence="3" key="1">
    <citation type="journal article" date="2019" name="Plant J.">
        <title>Chlorella vulgaris genome assembly and annotation reveals the molecular basis for metabolic acclimation to high light conditions.</title>
        <authorList>
            <person name="Cecchin M."/>
            <person name="Marcolungo L."/>
            <person name="Rossato M."/>
            <person name="Girolomoni L."/>
            <person name="Cosentino E."/>
            <person name="Cuine S."/>
            <person name="Li-Beisson Y."/>
            <person name="Delledonne M."/>
            <person name="Ballottari M."/>
        </authorList>
    </citation>
    <scope>NUCLEOTIDE SEQUENCE</scope>
    <source>
        <strain evidence="3">211/11P</strain>
    </source>
</reference>
<organism evidence="3 4">
    <name type="scientific">Chlorella vulgaris</name>
    <name type="common">Green alga</name>
    <dbReference type="NCBI Taxonomy" id="3077"/>
    <lineage>
        <taxon>Eukaryota</taxon>
        <taxon>Viridiplantae</taxon>
        <taxon>Chlorophyta</taxon>
        <taxon>core chlorophytes</taxon>
        <taxon>Trebouxiophyceae</taxon>
        <taxon>Chlorellales</taxon>
        <taxon>Chlorellaceae</taxon>
        <taxon>Chlorella clade</taxon>
        <taxon>Chlorella</taxon>
    </lineage>
</organism>
<proteinExistence type="predicted"/>
<feature type="coiled-coil region" evidence="1">
    <location>
        <begin position="27"/>
        <end position="54"/>
    </location>
</feature>
<gene>
    <name evidence="3" type="ORF">D9Q98_005451</name>
</gene>
<accession>A0A9D4TLU3</accession>
<dbReference type="Proteomes" id="UP001055712">
    <property type="component" value="Unassembled WGS sequence"/>
</dbReference>
<comment type="caution">
    <text evidence="3">The sequence shown here is derived from an EMBL/GenBank/DDBJ whole genome shotgun (WGS) entry which is preliminary data.</text>
</comment>
<reference evidence="3" key="2">
    <citation type="submission" date="2020-11" db="EMBL/GenBank/DDBJ databases">
        <authorList>
            <person name="Cecchin M."/>
            <person name="Marcolungo L."/>
            <person name="Rossato M."/>
            <person name="Girolomoni L."/>
            <person name="Cosentino E."/>
            <person name="Cuine S."/>
            <person name="Li-Beisson Y."/>
            <person name="Delledonne M."/>
            <person name="Ballottari M."/>
        </authorList>
    </citation>
    <scope>NUCLEOTIDE SEQUENCE</scope>
    <source>
        <strain evidence="3">211/11P</strain>
        <tissue evidence="3">Whole cell</tissue>
    </source>
</reference>
<protein>
    <submittedName>
        <fullName evidence="3">Uncharacterized protein</fullName>
    </submittedName>
</protein>
<dbReference type="AlphaFoldDB" id="A0A9D4TLU3"/>
<evidence type="ECO:0000256" key="2">
    <source>
        <dbReference type="SAM" id="MobiDB-lite"/>
    </source>
</evidence>
<sequence length="174" mass="18889">MSSGRTGLIKAIKEVLREVRVFGDAELATLRRDIQQHKAQLEQLKATRLEQQQREEALALHEMRKAVELLQKMDGALADADERLEAQAESLARKSIARQEREMTNRAVSVMQGLNVSDVLLAEEDSLAEHLDRARKQLAAELEAAGRGQPSPAAAGSTGGGSSSGGGKPGRRQQ</sequence>
<dbReference type="OrthoDB" id="512946at2759"/>
<dbReference type="EMBL" id="SIDB01000008">
    <property type="protein sequence ID" value="KAI3429356.1"/>
    <property type="molecule type" value="Genomic_DNA"/>
</dbReference>